<evidence type="ECO:0000256" key="5">
    <source>
        <dbReference type="ARBA" id="ARBA00023136"/>
    </source>
</evidence>
<evidence type="ECO:0000313" key="9">
    <source>
        <dbReference type="Proteomes" id="UP001280121"/>
    </source>
</evidence>
<dbReference type="InterPro" id="IPR036412">
    <property type="entry name" value="HAD-like_sf"/>
</dbReference>
<dbReference type="SUPFAM" id="SSF81653">
    <property type="entry name" value="Calcium ATPase, transduction domain A"/>
    <property type="match status" value="1"/>
</dbReference>
<dbReference type="Gene3D" id="1.20.1110.10">
    <property type="entry name" value="Calcium-transporting ATPase, transmembrane domain"/>
    <property type="match status" value="1"/>
</dbReference>
<dbReference type="Gene3D" id="2.70.150.10">
    <property type="entry name" value="Calcium-transporting ATPase, cytoplasmic transduction domain A"/>
    <property type="match status" value="1"/>
</dbReference>
<dbReference type="Proteomes" id="UP001280121">
    <property type="component" value="Unassembled WGS sequence"/>
</dbReference>
<evidence type="ECO:0000256" key="1">
    <source>
        <dbReference type="ARBA" id="ARBA00004370"/>
    </source>
</evidence>
<dbReference type="InterPro" id="IPR059000">
    <property type="entry name" value="ATPase_P-type_domA"/>
</dbReference>
<dbReference type="GO" id="GO:0000166">
    <property type="term" value="F:nucleotide binding"/>
    <property type="evidence" value="ECO:0007669"/>
    <property type="project" value="InterPro"/>
</dbReference>
<feature type="region of interest" description="Disordered" evidence="6">
    <location>
        <begin position="123"/>
        <end position="144"/>
    </location>
</feature>
<keyword evidence="3" id="KW-0460">Magnesium</keyword>
<dbReference type="GO" id="GO:0005388">
    <property type="term" value="F:P-type calcium transporter activity"/>
    <property type="evidence" value="ECO:0007669"/>
    <property type="project" value="TreeGrafter"/>
</dbReference>
<dbReference type="Gene3D" id="3.40.1110.10">
    <property type="entry name" value="Calcium-transporting ATPase, cytoplasmic domain N"/>
    <property type="match status" value="1"/>
</dbReference>
<feature type="compositionally biased region" description="Polar residues" evidence="6">
    <location>
        <begin position="135"/>
        <end position="144"/>
    </location>
</feature>
<sequence>MYHSNTNGEGFDTDGSTLAAGLLTTTAILSDDPGHQCLRRITAYMTAYIAVSRFISIKETTYYYDENDHLQSSSSSSDSSPLINNEIQTNSSQQEASDTNNLVPEDIGLLNIVSRTYNNFSSRSSRYHETSSTSNDIVTTESPVDQEQLQHRNKVAQIVKVRDLISLKDFGGVEKVASIFGSDLESGIRSSIQEAERQLACPLAQRSSKKDLNMDGMMELSYLLQFLCSSRRARKLEKERNKLNVTVVRRQEQVITTISNLVPGDIVCLKEGELVPADGLVVSSDGLELDGVLNSKIDRDRHPFLFFGSRVKEGCGRMLATSVGDQTELAKLMSSAVQDPIDDEEIFHMHWSGAASTISNMFSHYYESNGTSLAIHEGMRNKFENYIQEMEGRGLRSMAFACRQTEVKEIQEDGLYLLPLAGMKYTCPEEIKTAVDAFKKEGVFIKLVSEEDLSAVRAIACELGILSPESDDQLVELELELEEIQDLESPERMKKMTLMTLMGSFLAEHNLRLVRSMQQKGDVVALFGGSLISNTPALKAADIGITEGTSRTMASESSDIIIKATDSLSTSLKFGRCAYHNIKKFSQLQLTVCISGLLITLVTAMSLKESSITALQLIWVNWITCILGGLMMVMELPIPPANRTKSLLTKAMSKNIALQVLSGFCTVDLPVQGTSYTGHEPRCSKSDDLQWFHHITGFQSVICHEPGEERGISICPQKHLVSVGSGDCHSYASSGG</sequence>
<dbReference type="GO" id="GO:0005886">
    <property type="term" value="C:plasma membrane"/>
    <property type="evidence" value="ECO:0007669"/>
    <property type="project" value="TreeGrafter"/>
</dbReference>
<gene>
    <name evidence="8" type="ORF">Ddye_015844</name>
</gene>
<keyword evidence="4" id="KW-1133">Transmembrane helix</keyword>
<name>A0AAD9U6F4_9ROSI</name>
<keyword evidence="2" id="KW-0812">Transmembrane</keyword>
<evidence type="ECO:0000256" key="4">
    <source>
        <dbReference type="ARBA" id="ARBA00022989"/>
    </source>
</evidence>
<proteinExistence type="predicted"/>
<dbReference type="AlphaFoldDB" id="A0AAD9U6F4"/>
<keyword evidence="5" id="KW-0472">Membrane</keyword>
<feature type="domain" description="P-type ATPase A" evidence="7">
    <location>
        <begin position="243"/>
        <end position="335"/>
    </location>
</feature>
<evidence type="ECO:0000256" key="2">
    <source>
        <dbReference type="ARBA" id="ARBA00022692"/>
    </source>
</evidence>
<dbReference type="SUPFAM" id="SSF56784">
    <property type="entry name" value="HAD-like"/>
    <property type="match status" value="1"/>
</dbReference>
<accession>A0AAD9U6F4</accession>
<reference evidence="8" key="1">
    <citation type="journal article" date="2023" name="Plant J.">
        <title>Genome sequences and population genomics provide insights into the demographic history, inbreeding, and mutation load of two 'living fossil' tree species of Dipteronia.</title>
        <authorList>
            <person name="Feng Y."/>
            <person name="Comes H.P."/>
            <person name="Chen J."/>
            <person name="Zhu S."/>
            <person name="Lu R."/>
            <person name="Zhang X."/>
            <person name="Li P."/>
            <person name="Qiu J."/>
            <person name="Olsen K.M."/>
            <person name="Qiu Y."/>
        </authorList>
    </citation>
    <scope>NUCLEOTIDE SEQUENCE</scope>
    <source>
        <strain evidence="8">KIB01</strain>
    </source>
</reference>
<dbReference type="EMBL" id="JANJYI010000005">
    <property type="protein sequence ID" value="KAK2648355.1"/>
    <property type="molecule type" value="Genomic_DNA"/>
</dbReference>
<dbReference type="Pfam" id="PF00122">
    <property type="entry name" value="E1-E2_ATPase"/>
    <property type="match status" value="1"/>
</dbReference>
<dbReference type="Gene3D" id="3.40.50.1000">
    <property type="entry name" value="HAD superfamily/HAD-like"/>
    <property type="match status" value="1"/>
</dbReference>
<comment type="subcellular location">
    <subcellularLocation>
        <location evidence="1">Membrane</location>
    </subcellularLocation>
</comment>
<dbReference type="SUPFAM" id="SSF81665">
    <property type="entry name" value="Calcium ATPase, transmembrane domain M"/>
    <property type="match status" value="1"/>
</dbReference>
<keyword evidence="9" id="KW-1185">Reference proteome</keyword>
<organism evidence="8 9">
    <name type="scientific">Dipteronia dyeriana</name>
    <dbReference type="NCBI Taxonomy" id="168575"/>
    <lineage>
        <taxon>Eukaryota</taxon>
        <taxon>Viridiplantae</taxon>
        <taxon>Streptophyta</taxon>
        <taxon>Embryophyta</taxon>
        <taxon>Tracheophyta</taxon>
        <taxon>Spermatophyta</taxon>
        <taxon>Magnoliopsida</taxon>
        <taxon>eudicotyledons</taxon>
        <taxon>Gunneridae</taxon>
        <taxon>Pentapetalae</taxon>
        <taxon>rosids</taxon>
        <taxon>malvids</taxon>
        <taxon>Sapindales</taxon>
        <taxon>Sapindaceae</taxon>
        <taxon>Hippocastanoideae</taxon>
        <taxon>Acereae</taxon>
        <taxon>Dipteronia</taxon>
    </lineage>
</organism>
<evidence type="ECO:0000259" key="7">
    <source>
        <dbReference type="Pfam" id="PF00122"/>
    </source>
</evidence>
<dbReference type="InterPro" id="IPR023214">
    <property type="entry name" value="HAD_sf"/>
</dbReference>
<protein>
    <recommendedName>
        <fullName evidence="7">P-type ATPase A domain-containing protein</fullName>
    </recommendedName>
</protein>
<dbReference type="InterPro" id="IPR023299">
    <property type="entry name" value="ATPase_P-typ_cyto_dom_N"/>
</dbReference>
<dbReference type="PANTHER" id="PTHR24093">
    <property type="entry name" value="CATION TRANSPORTING ATPASE"/>
    <property type="match status" value="1"/>
</dbReference>
<evidence type="ECO:0000313" key="8">
    <source>
        <dbReference type="EMBL" id="KAK2648355.1"/>
    </source>
</evidence>
<comment type="caution">
    <text evidence="8">The sequence shown here is derived from an EMBL/GenBank/DDBJ whole genome shotgun (WGS) entry which is preliminary data.</text>
</comment>
<dbReference type="InterPro" id="IPR008250">
    <property type="entry name" value="ATPase_P-typ_transduc_dom_A_sf"/>
</dbReference>
<dbReference type="InterPro" id="IPR023298">
    <property type="entry name" value="ATPase_P-typ_TM_dom_sf"/>
</dbReference>
<evidence type="ECO:0000256" key="3">
    <source>
        <dbReference type="ARBA" id="ARBA00022842"/>
    </source>
</evidence>
<evidence type="ECO:0000256" key="6">
    <source>
        <dbReference type="SAM" id="MobiDB-lite"/>
    </source>
</evidence>
<dbReference type="PANTHER" id="PTHR24093:SF454">
    <property type="entry name" value="CATION-TRANSPORTING P-TYPE ATPASE C-TERMINAL DOMAIN-CONTAINING PROTEIN"/>
    <property type="match status" value="1"/>
</dbReference>